<dbReference type="EMBL" id="JABSTQ010009279">
    <property type="protein sequence ID" value="KAG0430892.1"/>
    <property type="molecule type" value="Genomic_DNA"/>
</dbReference>
<gene>
    <name evidence="1" type="ORF">HPB47_022284</name>
</gene>
<sequence>MLLLSIMLLGLAGGGAGISRHAPCKALKISGVADWTMLANKKWLELRRFPHSEFGYNCVTREYSPKQNWMRWTETNGPGGPVIQMYNYSFKVYPDRQLFKLTKGSGSAFQQILDTDNYTWALTHVCYES</sequence>
<organism evidence="1 2">
    <name type="scientific">Ixodes persulcatus</name>
    <name type="common">Taiga tick</name>
    <dbReference type="NCBI Taxonomy" id="34615"/>
    <lineage>
        <taxon>Eukaryota</taxon>
        <taxon>Metazoa</taxon>
        <taxon>Ecdysozoa</taxon>
        <taxon>Arthropoda</taxon>
        <taxon>Chelicerata</taxon>
        <taxon>Arachnida</taxon>
        <taxon>Acari</taxon>
        <taxon>Parasitiformes</taxon>
        <taxon>Ixodida</taxon>
        <taxon>Ixodoidea</taxon>
        <taxon>Ixodidae</taxon>
        <taxon>Ixodinae</taxon>
        <taxon>Ixodes</taxon>
    </lineage>
</organism>
<comment type="caution">
    <text evidence="1">The sequence shown here is derived from an EMBL/GenBank/DDBJ whole genome shotgun (WGS) entry which is preliminary data.</text>
</comment>
<reference evidence="1 2" key="1">
    <citation type="journal article" date="2020" name="Cell">
        <title>Large-Scale Comparative Analyses of Tick Genomes Elucidate Their Genetic Diversity and Vector Capacities.</title>
        <authorList>
            <consortium name="Tick Genome and Microbiome Consortium (TIGMIC)"/>
            <person name="Jia N."/>
            <person name="Wang J."/>
            <person name="Shi W."/>
            <person name="Du L."/>
            <person name="Sun Y."/>
            <person name="Zhan W."/>
            <person name="Jiang J.F."/>
            <person name="Wang Q."/>
            <person name="Zhang B."/>
            <person name="Ji P."/>
            <person name="Bell-Sakyi L."/>
            <person name="Cui X.M."/>
            <person name="Yuan T.T."/>
            <person name="Jiang B.G."/>
            <person name="Yang W.F."/>
            <person name="Lam T.T."/>
            <person name="Chang Q.C."/>
            <person name="Ding S.J."/>
            <person name="Wang X.J."/>
            <person name="Zhu J.G."/>
            <person name="Ruan X.D."/>
            <person name="Zhao L."/>
            <person name="Wei J.T."/>
            <person name="Ye R.Z."/>
            <person name="Que T.C."/>
            <person name="Du C.H."/>
            <person name="Zhou Y.H."/>
            <person name="Cheng J.X."/>
            <person name="Dai P.F."/>
            <person name="Guo W.B."/>
            <person name="Han X.H."/>
            <person name="Huang E.J."/>
            <person name="Li L.F."/>
            <person name="Wei W."/>
            <person name="Gao Y.C."/>
            <person name="Liu J.Z."/>
            <person name="Shao H.Z."/>
            <person name="Wang X."/>
            <person name="Wang C.C."/>
            <person name="Yang T.C."/>
            <person name="Huo Q.B."/>
            <person name="Li W."/>
            <person name="Chen H.Y."/>
            <person name="Chen S.E."/>
            <person name="Zhou L.G."/>
            <person name="Ni X.B."/>
            <person name="Tian J.H."/>
            <person name="Sheng Y."/>
            <person name="Liu T."/>
            <person name="Pan Y.S."/>
            <person name="Xia L.Y."/>
            <person name="Li J."/>
            <person name="Zhao F."/>
            <person name="Cao W.C."/>
        </authorList>
    </citation>
    <scope>NUCLEOTIDE SEQUENCE [LARGE SCALE GENOMIC DNA]</scope>
    <source>
        <strain evidence="1">Iper-2018</strain>
    </source>
</reference>
<feature type="non-terminal residue" evidence="1">
    <location>
        <position position="129"/>
    </location>
</feature>
<dbReference type="Proteomes" id="UP000805193">
    <property type="component" value="Unassembled WGS sequence"/>
</dbReference>
<evidence type="ECO:0000313" key="1">
    <source>
        <dbReference type="EMBL" id="KAG0430892.1"/>
    </source>
</evidence>
<keyword evidence="2" id="KW-1185">Reference proteome</keyword>
<name>A0AC60QA89_IXOPE</name>
<protein>
    <submittedName>
        <fullName evidence="1">Uncharacterized protein</fullName>
    </submittedName>
</protein>
<proteinExistence type="predicted"/>
<evidence type="ECO:0000313" key="2">
    <source>
        <dbReference type="Proteomes" id="UP000805193"/>
    </source>
</evidence>
<accession>A0AC60QA89</accession>